<keyword evidence="4" id="KW-0862">Zinc</keyword>
<organism evidence="8 9">
    <name type="scientific">Pan troglodytes</name>
    <name type="common">Chimpanzee</name>
    <dbReference type="NCBI Taxonomy" id="9598"/>
    <lineage>
        <taxon>Eukaryota</taxon>
        <taxon>Metazoa</taxon>
        <taxon>Chordata</taxon>
        <taxon>Craniata</taxon>
        <taxon>Vertebrata</taxon>
        <taxon>Euteleostomi</taxon>
        <taxon>Mammalia</taxon>
        <taxon>Eutheria</taxon>
        <taxon>Euarchontoglires</taxon>
        <taxon>Primates</taxon>
        <taxon>Haplorrhini</taxon>
        <taxon>Catarrhini</taxon>
        <taxon>Hominidae</taxon>
        <taxon>Pan</taxon>
    </lineage>
</organism>
<feature type="domain" description="Matrin-type" evidence="7">
    <location>
        <begin position="743"/>
        <end position="774"/>
    </location>
</feature>
<dbReference type="SMART" id="SM00355">
    <property type="entry name" value="ZnF_C2H2"/>
    <property type="match status" value="3"/>
</dbReference>
<dbReference type="InterPro" id="IPR003604">
    <property type="entry name" value="Matrin/U1-like-C_Znf_C2H2"/>
</dbReference>
<name>A0A2J8NBF4_PANTR</name>
<reference evidence="8 9" key="1">
    <citation type="submission" date="2017-12" db="EMBL/GenBank/DDBJ databases">
        <title>High-resolution comparative analysis of great ape genomes.</title>
        <authorList>
            <person name="Pollen A."/>
            <person name="Hastie A."/>
            <person name="Hormozdiari F."/>
            <person name="Dougherty M."/>
            <person name="Liu R."/>
            <person name="Chaisson M."/>
            <person name="Hoppe E."/>
            <person name="Hill C."/>
            <person name="Pang A."/>
            <person name="Hillier L."/>
            <person name="Baker C."/>
            <person name="Armstrong J."/>
            <person name="Shendure J."/>
            <person name="Paten B."/>
            <person name="Wilson R."/>
            <person name="Chao H."/>
            <person name="Schneider V."/>
            <person name="Ventura M."/>
            <person name="Kronenberg Z."/>
            <person name="Murali S."/>
            <person name="Gordon D."/>
            <person name="Cantsilieris S."/>
            <person name="Munson K."/>
            <person name="Nelson B."/>
            <person name="Raja A."/>
            <person name="Underwood J."/>
            <person name="Diekhans M."/>
            <person name="Fiddes I."/>
            <person name="Haussler D."/>
            <person name="Eichler E."/>
        </authorList>
    </citation>
    <scope>NUCLEOTIDE SEQUENCE [LARGE SCALE GENOMIC DNA]</scope>
    <source>
        <strain evidence="8">Yerkes chimp pedigree #C0471</strain>
    </source>
</reference>
<feature type="region of interest" description="Disordered" evidence="6">
    <location>
        <begin position="506"/>
        <end position="528"/>
    </location>
</feature>
<dbReference type="InterPro" id="IPR036236">
    <property type="entry name" value="Znf_C2H2_sf"/>
</dbReference>
<evidence type="ECO:0000256" key="6">
    <source>
        <dbReference type="SAM" id="MobiDB-lite"/>
    </source>
</evidence>
<feature type="compositionally biased region" description="Low complexity" evidence="6">
    <location>
        <begin position="327"/>
        <end position="355"/>
    </location>
</feature>
<feature type="compositionally biased region" description="Low complexity" evidence="6">
    <location>
        <begin position="290"/>
        <end position="299"/>
    </location>
</feature>
<keyword evidence="3" id="KW-0863">Zinc-finger</keyword>
<feature type="region of interest" description="Disordered" evidence="6">
    <location>
        <begin position="803"/>
        <end position="842"/>
    </location>
</feature>
<keyword evidence="2" id="KW-0479">Metal-binding</keyword>
<evidence type="ECO:0000256" key="4">
    <source>
        <dbReference type="ARBA" id="ARBA00022833"/>
    </source>
</evidence>
<feature type="compositionally biased region" description="Polar residues" evidence="6">
    <location>
        <begin position="356"/>
        <end position="367"/>
    </location>
</feature>
<feature type="compositionally biased region" description="Polar residues" evidence="6">
    <location>
        <begin position="142"/>
        <end position="175"/>
    </location>
</feature>
<protein>
    <submittedName>
        <fullName evidence="8">CIZ1 isoform 16</fullName>
    </submittedName>
</protein>
<feature type="region of interest" description="Disordered" evidence="6">
    <location>
        <begin position="129"/>
        <end position="273"/>
    </location>
</feature>
<dbReference type="GO" id="GO:0008270">
    <property type="term" value="F:zinc ion binding"/>
    <property type="evidence" value="ECO:0007669"/>
    <property type="project" value="UniProtKB-KW"/>
</dbReference>
<dbReference type="InterPro" id="IPR026811">
    <property type="entry name" value="CIZ1"/>
</dbReference>
<dbReference type="SMART" id="SM00451">
    <property type="entry name" value="ZnF_U1"/>
    <property type="match status" value="3"/>
</dbReference>
<evidence type="ECO:0000313" key="8">
    <source>
        <dbReference type="EMBL" id="PNI69107.1"/>
    </source>
</evidence>
<dbReference type="SUPFAM" id="SSF57667">
    <property type="entry name" value="beta-beta-alpha zinc fingers"/>
    <property type="match status" value="2"/>
</dbReference>
<dbReference type="PANTHER" id="PTHR15491">
    <property type="match status" value="1"/>
</dbReference>
<dbReference type="Proteomes" id="UP000236370">
    <property type="component" value="Unassembled WGS sequence"/>
</dbReference>
<dbReference type="InterPro" id="IPR000690">
    <property type="entry name" value="Matrin/U1-C_Znf_C2H2"/>
</dbReference>
<comment type="subcellular location">
    <subcellularLocation>
        <location evidence="1">Nucleus</location>
    </subcellularLocation>
</comment>
<feature type="region of interest" description="Disordered" evidence="6">
    <location>
        <begin position="1"/>
        <end position="36"/>
    </location>
</feature>
<feature type="compositionally biased region" description="Low complexity" evidence="6">
    <location>
        <begin position="516"/>
        <end position="528"/>
    </location>
</feature>
<dbReference type="GO" id="GO:0005634">
    <property type="term" value="C:nucleus"/>
    <property type="evidence" value="ECO:0007669"/>
    <property type="project" value="UniProtKB-SubCell"/>
</dbReference>
<dbReference type="InterPro" id="IPR056345">
    <property type="entry name" value="Znf-C2H2_CIZ1"/>
</dbReference>
<feature type="compositionally biased region" description="Basic and acidic residues" evidence="6">
    <location>
        <begin position="235"/>
        <end position="245"/>
    </location>
</feature>
<gene>
    <name evidence="8" type="ORF">CK820_G0012268</name>
</gene>
<keyword evidence="5" id="KW-0539">Nucleus</keyword>
<dbReference type="PROSITE" id="PS00028">
    <property type="entry name" value="ZINC_FINGER_C2H2_1"/>
    <property type="match status" value="1"/>
</dbReference>
<accession>A0A2J8NBF4</accession>
<dbReference type="FunFam" id="3.30.160.60:FF:000855">
    <property type="entry name" value="CDKN1A interacting zinc finger protein 1"/>
    <property type="match status" value="1"/>
</dbReference>
<dbReference type="AlphaFoldDB" id="A0A2J8NBF4"/>
<feature type="region of interest" description="Disordered" evidence="6">
    <location>
        <begin position="290"/>
        <end position="420"/>
    </location>
</feature>
<dbReference type="EMBL" id="NBAG03000232">
    <property type="protein sequence ID" value="PNI69107.1"/>
    <property type="molecule type" value="Genomic_DNA"/>
</dbReference>
<evidence type="ECO:0000256" key="2">
    <source>
        <dbReference type="ARBA" id="ARBA00022723"/>
    </source>
</evidence>
<dbReference type="InterPro" id="IPR022755">
    <property type="entry name" value="Znf_C2H2_jaz"/>
</dbReference>
<dbReference type="PANTHER" id="PTHR15491:SF9">
    <property type="entry name" value="CIP1-INTERACTING ZINC FINGER PROTEIN"/>
    <property type="match status" value="1"/>
</dbReference>
<evidence type="ECO:0000256" key="1">
    <source>
        <dbReference type="ARBA" id="ARBA00004123"/>
    </source>
</evidence>
<dbReference type="GO" id="GO:0003676">
    <property type="term" value="F:nucleic acid binding"/>
    <property type="evidence" value="ECO:0007669"/>
    <property type="project" value="InterPro"/>
</dbReference>
<evidence type="ECO:0000256" key="5">
    <source>
        <dbReference type="ARBA" id="ARBA00023242"/>
    </source>
</evidence>
<feature type="compositionally biased region" description="Polar residues" evidence="6">
    <location>
        <begin position="803"/>
        <end position="823"/>
    </location>
</feature>
<evidence type="ECO:0000313" key="9">
    <source>
        <dbReference type="Proteomes" id="UP000236370"/>
    </source>
</evidence>
<sequence length="842" mass="93212">MFSQQQQQQLQQQQQAPLPMAVSRGLPPQQPQQPLLNLQGTNSASLLNGSMLQRALLLQQLQGLDQFAMPPATYDTAALTMPTATLGNLRGYGMASPGLAAPSLTAPSLTPPQLATPNLQQFFPQATRQSLLGPPPVGVPMNPSQFNLSGRNPQKQARTSSSTTPNRKDSSSQTMPVEDKSDPPEGSEEAAEPRMDTPEDQDLPPCPEDIAKEKRTPAPEPEPCEASELPAKRLRSSEEPTEKEPPGQLQVKAQPQARMTVPKQTQTPDLLPEALEAQVLPRFQPRVLQVQAQVQSQAQPRIPPTDTQVQPKLQKQAQTQTSPEHLVLQQKQVQPQLQQEAEPQKQVQPQVQPQAHSQGPRQVQLQQEAEPLKQVQPQVHTQAQPSVQPQEHPPAQVSVQPPEQTHEQPHTQPQVSLLAPEQTPVVVPVCGLEMPPDAVEAGGGMEKTLPEPVGTQVSMEEIQNESACGLDVGECENRAREMPGVWGAGGSLKVTILQSSDSRAFSTVPLTPVPRPSDSVSSTPAATSTPSKQALQFFCYICKASCSSQQEFQDHMSEPQHQQRLGEIQHMSQACLLSLLPVPRDVLETEDEEPPPRRWCNTCQLYYMGDLIQHRRTQDHKIAKQSLRPFCTVCNRYFKTPRKFVEHVKSQGHKDKAKELKSLEKEIAGQDEDHFITVDAVGCFEGDEEEEEDDEDEEEIEVEEELCKQVRSRDISREEWKGSETYSPNTAYGVDFLVPVMGYICRICHKFYHSNSGAQLSHCKSLGHFENLQKYKAAKNPSPTTRPVSRRCAINARNALTALFTSSGRPPSQPNTQDKTPSKVTARPSQPPLPRRSTRLKT</sequence>
<evidence type="ECO:0000256" key="3">
    <source>
        <dbReference type="ARBA" id="ARBA00022771"/>
    </source>
</evidence>
<dbReference type="Pfam" id="PF23330">
    <property type="entry name" value="zf-C2H2_14"/>
    <property type="match status" value="1"/>
</dbReference>
<dbReference type="InterPro" id="IPR013087">
    <property type="entry name" value="Znf_C2H2_type"/>
</dbReference>
<dbReference type="Pfam" id="PF12171">
    <property type="entry name" value="zf-C2H2_jaz"/>
    <property type="match status" value="1"/>
</dbReference>
<dbReference type="PROSITE" id="PS50171">
    <property type="entry name" value="ZF_MATRIN"/>
    <property type="match status" value="1"/>
</dbReference>
<comment type="caution">
    <text evidence="8">The sequence shown here is derived from an EMBL/GenBank/DDBJ whole genome shotgun (WGS) entry which is preliminary data.</text>
</comment>
<feature type="compositionally biased region" description="Polar residues" evidence="6">
    <location>
        <begin position="305"/>
        <end position="323"/>
    </location>
</feature>
<dbReference type="Gene3D" id="3.30.160.60">
    <property type="entry name" value="Classic Zinc Finger"/>
    <property type="match status" value="2"/>
</dbReference>
<feature type="compositionally biased region" description="Low complexity" evidence="6">
    <location>
        <begin position="1"/>
        <end position="15"/>
    </location>
</feature>
<feature type="compositionally biased region" description="Polar residues" evidence="6">
    <location>
        <begin position="375"/>
        <end position="389"/>
    </location>
</feature>
<proteinExistence type="predicted"/>
<evidence type="ECO:0000259" key="7">
    <source>
        <dbReference type="PROSITE" id="PS50171"/>
    </source>
</evidence>